<comment type="caution">
    <text evidence="1">The sequence shown here is derived from an EMBL/GenBank/DDBJ whole genome shotgun (WGS) entry which is preliminary data.</text>
</comment>
<dbReference type="InterPro" id="IPR018790">
    <property type="entry name" value="DUF2358"/>
</dbReference>
<organism evidence="1 2">
    <name type="scientific">Zostera marina</name>
    <name type="common">Eelgrass</name>
    <dbReference type="NCBI Taxonomy" id="29655"/>
    <lineage>
        <taxon>Eukaryota</taxon>
        <taxon>Viridiplantae</taxon>
        <taxon>Streptophyta</taxon>
        <taxon>Embryophyta</taxon>
        <taxon>Tracheophyta</taxon>
        <taxon>Spermatophyta</taxon>
        <taxon>Magnoliopsida</taxon>
        <taxon>Liliopsida</taxon>
        <taxon>Zosteraceae</taxon>
        <taxon>Zostera</taxon>
    </lineage>
</organism>
<dbReference type="EMBL" id="LFYR01000909">
    <property type="protein sequence ID" value="KMZ67466.1"/>
    <property type="molecule type" value="Genomic_DNA"/>
</dbReference>
<dbReference type="PANTHER" id="PTHR34123:SF1">
    <property type="entry name" value="OS04G0578200 PROTEIN"/>
    <property type="match status" value="1"/>
</dbReference>
<protein>
    <submittedName>
        <fullName evidence="1">Nuclear transport factor 2 (NTF2) family protein</fullName>
    </submittedName>
</protein>
<proteinExistence type="predicted"/>
<dbReference type="PANTHER" id="PTHR34123">
    <property type="entry name" value="OS04G0578200 PROTEIN"/>
    <property type="match status" value="1"/>
</dbReference>
<dbReference type="OMA" id="AWYGSEF"/>
<name>A0A0K9PES9_ZOSMR</name>
<accession>A0A0K9PES9</accession>
<dbReference type="Proteomes" id="UP000036987">
    <property type="component" value="Unassembled WGS sequence"/>
</dbReference>
<dbReference type="SUPFAM" id="SSF54427">
    <property type="entry name" value="NTF2-like"/>
    <property type="match status" value="1"/>
</dbReference>
<sequence length="234" mass="26906">MASNLALLHFPLPSSFQSSQYHGRVKTRKRSSLSFRVLAKSRSTEEAPSSSSENAVLKVAWYGSELLGVAVSLFRRDQVEKEEVRSEVIDDGAVVVERQRVADAIKEDFQRSYFVTGNLTLNAYEDDCEFADPAGSFKGVRRFKRNCTNFGSLIEKSNMKLTKWEDHANKGVGHWKFTCTMSFPWRPILSATGYTDYYFDSNSGKVFRHVEHWNVPKMALFKQLLRPSRWIWDK</sequence>
<dbReference type="AlphaFoldDB" id="A0A0K9PES9"/>
<keyword evidence="2" id="KW-1185">Reference proteome</keyword>
<dbReference type="STRING" id="29655.A0A0K9PES9"/>
<evidence type="ECO:0000313" key="2">
    <source>
        <dbReference type="Proteomes" id="UP000036987"/>
    </source>
</evidence>
<gene>
    <name evidence="1" type="ORF">ZOSMA_267G00190</name>
</gene>
<reference evidence="2" key="1">
    <citation type="journal article" date="2016" name="Nature">
        <title>The genome of the seagrass Zostera marina reveals angiosperm adaptation to the sea.</title>
        <authorList>
            <person name="Olsen J.L."/>
            <person name="Rouze P."/>
            <person name="Verhelst B."/>
            <person name="Lin Y.-C."/>
            <person name="Bayer T."/>
            <person name="Collen J."/>
            <person name="Dattolo E."/>
            <person name="De Paoli E."/>
            <person name="Dittami S."/>
            <person name="Maumus F."/>
            <person name="Michel G."/>
            <person name="Kersting A."/>
            <person name="Lauritano C."/>
            <person name="Lohaus R."/>
            <person name="Toepel M."/>
            <person name="Tonon T."/>
            <person name="Vanneste K."/>
            <person name="Amirebrahimi M."/>
            <person name="Brakel J."/>
            <person name="Bostroem C."/>
            <person name="Chovatia M."/>
            <person name="Grimwood J."/>
            <person name="Jenkins J.W."/>
            <person name="Jueterbock A."/>
            <person name="Mraz A."/>
            <person name="Stam W.T."/>
            <person name="Tice H."/>
            <person name="Bornberg-Bauer E."/>
            <person name="Green P.J."/>
            <person name="Pearson G.A."/>
            <person name="Procaccini G."/>
            <person name="Duarte C.M."/>
            <person name="Schmutz J."/>
            <person name="Reusch T.B.H."/>
            <person name="Van de Peer Y."/>
        </authorList>
    </citation>
    <scope>NUCLEOTIDE SEQUENCE [LARGE SCALE GENOMIC DNA]</scope>
    <source>
        <strain evidence="2">cv. Finnish</strain>
    </source>
</reference>
<dbReference type="Pfam" id="PF10184">
    <property type="entry name" value="DUF2358"/>
    <property type="match status" value="1"/>
</dbReference>
<dbReference type="InterPro" id="IPR032710">
    <property type="entry name" value="NTF2-like_dom_sf"/>
</dbReference>
<dbReference type="OrthoDB" id="348976at2759"/>
<evidence type="ECO:0000313" key="1">
    <source>
        <dbReference type="EMBL" id="KMZ67466.1"/>
    </source>
</evidence>